<dbReference type="Gene3D" id="3.40.50.1820">
    <property type="entry name" value="alpha/beta hydrolase"/>
    <property type="match status" value="1"/>
</dbReference>
<proteinExistence type="predicted"/>
<dbReference type="SUPFAM" id="SSF53474">
    <property type="entry name" value="alpha/beta-Hydrolases"/>
    <property type="match status" value="1"/>
</dbReference>
<keyword evidence="4" id="KW-1185">Reference proteome</keyword>
<accession>A0ABW5DXL5</accession>
<comment type="caution">
    <text evidence="3">The sequence shown here is derived from an EMBL/GenBank/DDBJ whole genome shotgun (WGS) entry which is preliminary data.</text>
</comment>
<dbReference type="EMBL" id="JBHUIP010000016">
    <property type="protein sequence ID" value="MFD2265181.1"/>
    <property type="molecule type" value="Genomic_DNA"/>
</dbReference>
<dbReference type="Proteomes" id="UP001597295">
    <property type="component" value="Unassembled WGS sequence"/>
</dbReference>
<evidence type="ECO:0000259" key="2">
    <source>
        <dbReference type="Pfam" id="PF07859"/>
    </source>
</evidence>
<reference evidence="4" key="1">
    <citation type="journal article" date="2019" name="Int. J. Syst. Evol. Microbiol.">
        <title>The Global Catalogue of Microorganisms (GCM) 10K type strain sequencing project: providing services to taxonomists for standard genome sequencing and annotation.</title>
        <authorList>
            <consortium name="The Broad Institute Genomics Platform"/>
            <consortium name="The Broad Institute Genome Sequencing Center for Infectious Disease"/>
            <person name="Wu L."/>
            <person name="Ma J."/>
        </authorList>
    </citation>
    <scope>NUCLEOTIDE SEQUENCE [LARGE SCALE GENOMIC DNA]</scope>
    <source>
        <strain evidence="4">CGMCC 1.19062</strain>
    </source>
</reference>
<feature type="domain" description="Alpha/beta hydrolase fold-3" evidence="2">
    <location>
        <begin position="37"/>
        <end position="233"/>
    </location>
</feature>
<dbReference type="PANTHER" id="PTHR48081:SF8">
    <property type="entry name" value="ALPHA_BETA HYDROLASE FOLD-3 DOMAIN-CONTAINING PROTEIN-RELATED"/>
    <property type="match status" value="1"/>
</dbReference>
<dbReference type="InterPro" id="IPR013094">
    <property type="entry name" value="AB_hydrolase_3"/>
</dbReference>
<name>A0ABW5DXL5_9PROT</name>
<dbReference type="RefSeq" id="WP_379878353.1">
    <property type="nucleotide sequence ID" value="NZ_JBHUIP010000016.1"/>
</dbReference>
<evidence type="ECO:0000313" key="3">
    <source>
        <dbReference type="EMBL" id="MFD2265181.1"/>
    </source>
</evidence>
<evidence type="ECO:0000313" key="4">
    <source>
        <dbReference type="Proteomes" id="UP001597295"/>
    </source>
</evidence>
<dbReference type="InterPro" id="IPR029058">
    <property type="entry name" value="AB_hydrolase_fold"/>
</dbReference>
<dbReference type="Pfam" id="PF07859">
    <property type="entry name" value="Abhydrolase_3"/>
    <property type="match status" value="1"/>
</dbReference>
<gene>
    <name evidence="3" type="ORF">ACFSM5_19920</name>
</gene>
<sequence length="268" mass="28759">MAISWTEETLPKDAAGTATLPVRVYRHADTKRAAPLVFHLHGGAFTGGSVASGEQIASLLAEAGAVVISVGYPVNTCECPFPYALQATFHALNHLHKNRTNWVAKKSGLYVAGEEAGGNIAAGLALMARDQHEPLLAGQILLSPMLDPDLATKSFRQAQAGAGGCKWADGWNSYLGTVDKALHPYAAPANASRLAGLPPTLILTCPDDPMRDESLRYADRLRKSGVYVQDQIVTSADHWPEALSQDTTGEADWAPLVQRRFTEFFAHS</sequence>
<dbReference type="InterPro" id="IPR050300">
    <property type="entry name" value="GDXG_lipolytic_enzyme"/>
</dbReference>
<dbReference type="GO" id="GO:0016787">
    <property type="term" value="F:hydrolase activity"/>
    <property type="evidence" value="ECO:0007669"/>
    <property type="project" value="UniProtKB-KW"/>
</dbReference>
<evidence type="ECO:0000256" key="1">
    <source>
        <dbReference type="ARBA" id="ARBA00022801"/>
    </source>
</evidence>
<keyword evidence="1 3" id="KW-0378">Hydrolase</keyword>
<protein>
    <submittedName>
        <fullName evidence="3">Alpha/beta hydrolase</fullName>
    </submittedName>
</protein>
<dbReference type="PANTHER" id="PTHR48081">
    <property type="entry name" value="AB HYDROLASE SUPERFAMILY PROTEIN C4A8.06C"/>
    <property type="match status" value="1"/>
</dbReference>
<organism evidence="3 4">
    <name type="scientific">Lacibacterium aquatile</name>
    <dbReference type="NCBI Taxonomy" id="1168082"/>
    <lineage>
        <taxon>Bacteria</taxon>
        <taxon>Pseudomonadati</taxon>
        <taxon>Pseudomonadota</taxon>
        <taxon>Alphaproteobacteria</taxon>
        <taxon>Rhodospirillales</taxon>
        <taxon>Rhodospirillaceae</taxon>
    </lineage>
</organism>